<keyword evidence="3 5" id="KW-0067">ATP-binding</keyword>
<keyword evidence="1" id="KW-0813">Transport</keyword>
<dbReference type="Pfam" id="PF00005">
    <property type="entry name" value="ABC_tran"/>
    <property type="match status" value="1"/>
</dbReference>
<dbReference type="InterPro" id="IPR050166">
    <property type="entry name" value="ABC_transporter_ATP-bind"/>
</dbReference>
<dbReference type="PROSITE" id="PS00211">
    <property type="entry name" value="ABC_TRANSPORTER_1"/>
    <property type="match status" value="1"/>
</dbReference>
<dbReference type="PANTHER" id="PTHR42788">
    <property type="entry name" value="TAURINE IMPORT ATP-BINDING PROTEIN-RELATED"/>
    <property type="match status" value="1"/>
</dbReference>
<reference evidence="5" key="1">
    <citation type="submission" date="2023-07" db="EMBL/GenBank/DDBJ databases">
        <title>Between Cages and Wild: Unraveling the Impact of Captivity on Animal Microbiomes and Antimicrobial Resistance.</title>
        <authorList>
            <person name="Schmartz G.P."/>
            <person name="Rehner J."/>
            <person name="Schuff M.J."/>
            <person name="Becker S.L."/>
            <person name="Kravczyk M."/>
            <person name="Gurevich A."/>
            <person name="Francke R."/>
            <person name="Mueller R."/>
            <person name="Keller V."/>
            <person name="Keller A."/>
        </authorList>
    </citation>
    <scope>NUCLEOTIDE SEQUENCE</scope>
    <source>
        <strain evidence="5">S12M_St_49</strain>
    </source>
</reference>
<dbReference type="SUPFAM" id="SSF52540">
    <property type="entry name" value="P-loop containing nucleoside triphosphate hydrolases"/>
    <property type="match status" value="1"/>
</dbReference>
<proteinExistence type="predicted"/>
<evidence type="ECO:0000259" key="4">
    <source>
        <dbReference type="PROSITE" id="PS50893"/>
    </source>
</evidence>
<gene>
    <name evidence="5" type="ORF">Q3982_02345</name>
</gene>
<dbReference type="InterPro" id="IPR027417">
    <property type="entry name" value="P-loop_NTPase"/>
</dbReference>
<dbReference type="AlphaFoldDB" id="A0AA43RIJ9"/>
<dbReference type="EMBL" id="JAUMVS010000022">
    <property type="protein sequence ID" value="MDO4841501.1"/>
    <property type="molecule type" value="Genomic_DNA"/>
</dbReference>
<evidence type="ECO:0000313" key="5">
    <source>
        <dbReference type="EMBL" id="MDO4841501.1"/>
    </source>
</evidence>
<dbReference type="PANTHER" id="PTHR42788:SF13">
    <property type="entry name" value="ALIPHATIC SULFONATES IMPORT ATP-BINDING PROTEIN SSUB"/>
    <property type="match status" value="1"/>
</dbReference>
<evidence type="ECO:0000256" key="1">
    <source>
        <dbReference type="ARBA" id="ARBA00022448"/>
    </source>
</evidence>
<keyword evidence="6" id="KW-1185">Reference proteome</keyword>
<comment type="caution">
    <text evidence="5">The sequence shown here is derived from an EMBL/GenBank/DDBJ whole genome shotgun (WGS) entry which is preliminary data.</text>
</comment>
<dbReference type="Proteomes" id="UP001168575">
    <property type="component" value="Unassembled WGS sequence"/>
</dbReference>
<protein>
    <submittedName>
        <fullName evidence="5">ABC transporter ATP-binding protein</fullName>
    </submittedName>
</protein>
<dbReference type="GO" id="GO:0016887">
    <property type="term" value="F:ATP hydrolysis activity"/>
    <property type="evidence" value="ECO:0007669"/>
    <property type="project" value="InterPro"/>
</dbReference>
<evidence type="ECO:0000256" key="3">
    <source>
        <dbReference type="ARBA" id="ARBA00022840"/>
    </source>
</evidence>
<dbReference type="InterPro" id="IPR017871">
    <property type="entry name" value="ABC_transporter-like_CS"/>
</dbReference>
<dbReference type="InterPro" id="IPR003593">
    <property type="entry name" value="AAA+_ATPase"/>
</dbReference>
<dbReference type="PROSITE" id="PS50893">
    <property type="entry name" value="ABC_TRANSPORTER_2"/>
    <property type="match status" value="1"/>
</dbReference>
<keyword evidence="2" id="KW-0547">Nucleotide-binding</keyword>
<dbReference type="InterPro" id="IPR003439">
    <property type="entry name" value="ABC_transporter-like_ATP-bd"/>
</dbReference>
<feature type="domain" description="ABC transporter" evidence="4">
    <location>
        <begin position="5"/>
        <end position="236"/>
    </location>
</feature>
<name>A0AA43RIJ9_9ACTN</name>
<dbReference type="CDD" id="cd03293">
    <property type="entry name" value="ABC_NrtD_SsuB_transporters"/>
    <property type="match status" value="1"/>
</dbReference>
<dbReference type="GO" id="GO:0005524">
    <property type="term" value="F:ATP binding"/>
    <property type="evidence" value="ECO:0007669"/>
    <property type="project" value="UniProtKB-KW"/>
</dbReference>
<dbReference type="Gene3D" id="3.40.50.300">
    <property type="entry name" value="P-loop containing nucleotide triphosphate hydrolases"/>
    <property type="match status" value="1"/>
</dbReference>
<dbReference type="SMART" id="SM00382">
    <property type="entry name" value="AAA"/>
    <property type="match status" value="1"/>
</dbReference>
<evidence type="ECO:0000256" key="2">
    <source>
        <dbReference type="ARBA" id="ARBA00022741"/>
    </source>
</evidence>
<sequence>MAVNLLAKNISQTFKNENREGTCALRGFNFETNKPEIVGIVGLSGCGKSTFLRLVAGLDKPTSGELIYNGKPIEGPDYNRGFIFQSATLYDWLNIYDNIAFGLKARKVFKGQEQKVDEYIELMGLKGFEKSYPHQVSGGMAARASFARTFIQEPELVLLDEPLSALDAFTRMGIQKELLNIQRRTQATFILVTHDLEEAVFLCDRVVVMSERPGRNVGEVTIDLEHPRDRTSAEFIDYRKKILGLFPQEFRERVEF</sequence>
<evidence type="ECO:0000313" key="6">
    <source>
        <dbReference type="Proteomes" id="UP001168575"/>
    </source>
</evidence>
<organism evidence="5 6">
    <name type="scientific">Phoenicibacter congonensis</name>
    <dbReference type="NCBI Taxonomy" id="1944646"/>
    <lineage>
        <taxon>Bacteria</taxon>
        <taxon>Bacillati</taxon>
        <taxon>Actinomycetota</taxon>
        <taxon>Coriobacteriia</taxon>
        <taxon>Eggerthellales</taxon>
        <taxon>Eggerthellaceae</taxon>
        <taxon>Phoenicibacter</taxon>
    </lineage>
</organism>
<accession>A0AA43RIJ9</accession>